<proteinExistence type="predicted"/>
<dbReference type="EMBL" id="JBBPBM010000017">
    <property type="protein sequence ID" value="KAK8556541.1"/>
    <property type="molecule type" value="Genomic_DNA"/>
</dbReference>
<comment type="caution">
    <text evidence="2">The sequence shown here is derived from an EMBL/GenBank/DDBJ whole genome shotgun (WGS) entry which is preliminary data.</text>
</comment>
<dbReference type="Proteomes" id="UP001472677">
    <property type="component" value="Unassembled WGS sequence"/>
</dbReference>
<organism evidence="2 3">
    <name type="scientific">Hibiscus sabdariffa</name>
    <name type="common">roselle</name>
    <dbReference type="NCBI Taxonomy" id="183260"/>
    <lineage>
        <taxon>Eukaryota</taxon>
        <taxon>Viridiplantae</taxon>
        <taxon>Streptophyta</taxon>
        <taxon>Embryophyta</taxon>
        <taxon>Tracheophyta</taxon>
        <taxon>Spermatophyta</taxon>
        <taxon>Magnoliopsida</taxon>
        <taxon>eudicotyledons</taxon>
        <taxon>Gunneridae</taxon>
        <taxon>Pentapetalae</taxon>
        <taxon>rosids</taxon>
        <taxon>malvids</taxon>
        <taxon>Malvales</taxon>
        <taxon>Malvaceae</taxon>
        <taxon>Malvoideae</taxon>
        <taxon>Hibiscus</taxon>
    </lineage>
</organism>
<feature type="region of interest" description="Disordered" evidence="1">
    <location>
        <begin position="1"/>
        <end position="26"/>
    </location>
</feature>
<dbReference type="SUPFAM" id="SSF51197">
    <property type="entry name" value="Clavaminate synthase-like"/>
    <property type="match status" value="1"/>
</dbReference>
<protein>
    <submittedName>
        <fullName evidence="2">Uncharacterized protein</fullName>
    </submittedName>
</protein>
<accession>A0ABR2EC88</accession>
<evidence type="ECO:0000256" key="1">
    <source>
        <dbReference type="SAM" id="MobiDB-lite"/>
    </source>
</evidence>
<dbReference type="PANTHER" id="PTHR34945:SF4">
    <property type="entry name" value="2-OXOGLUTARATE (2OG) AND FE(II)-DEPENDENT OXYGENASE SUPERFAMILY PROTEIN"/>
    <property type="match status" value="1"/>
</dbReference>
<sequence length="301" mass="33435">MAIMRSMSKLNIKAPPPSPIPTATGSRSAANEILTDFLENSLQIPDLTLPETQALALRHHALPDKIDFQSLLSKDTVSLERFLRSARKFGVVAIWRHGIDTEGELSATTREAAKVFEVLEERDTGFGRNPGGKRDEIVWLGCKHERMEWARQYIGAHLYSCFSEKIEKVASKLEGVAEELGKILVENASKAGKKGVAKGVSHLSIYKYNNSEEEGKPGDQDPVLGGEENDHCCDYTLSLHLPTKHCQFSARSGPRPLTFDVDPDTIIVTFGQLLEASNFTPFFFLFSFLYKASVLSKKDGY</sequence>
<dbReference type="PANTHER" id="PTHR34945">
    <property type="entry name" value="2-OXOGLUTARATE (2OG) AND FE(II)-DEPENDENT OXYGENASE SUPERFAMILY PROTEIN"/>
    <property type="match status" value="1"/>
</dbReference>
<name>A0ABR2EC88_9ROSI</name>
<keyword evidence="3" id="KW-1185">Reference proteome</keyword>
<gene>
    <name evidence="2" type="ORF">V6N12_002940</name>
</gene>
<evidence type="ECO:0000313" key="2">
    <source>
        <dbReference type="EMBL" id="KAK8556541.1"/>
    </source>
</evidence>
<evidence type="ECO:0000313" key="3">
    <source>
        <dbReference type="Proteomes" id="UP001472677"/>
    </source>
</evidence>
<reference evidence="2 3" key="1">
    <citation type="journal article" date="2024" name="G3 (Bethesda)">
        <title>Genome assembly of Hibiscus sabdariffa L. provides insights into metabolisms of medicinal natural products.</title>
        <authorList>
            <person name="Kim T."/>
        </authorList>
    </citation>
    <scope>NUCLEOTIDE SEQUENCE [LARGE SCALE GENOMIC DNA]</scope>
    <source>
        <strain evidence="2">TK-2024</strain>
        <tissue evidence="2">Old leaves</tissue>
    </source>
</reference>